<dbReference type="Proteomes" id="UP001203852">
    <property type="component" value="Unassembled WGS sequence"/>
</dbReference>
<keyword evidence="13" id="KW-1185">Reference proteome</keyword>
<dbReference type="InterPro" id="IPR050856">
    <property type="entry name" value="Biotin_carboxylase_complex"/>
</dbReference>
<organism evidence="12 13">
    <name type="scientific">Exophiala viscosa</name>
    <dbReference type="NCBI Taxonomy" id="2486360"/>
    <lineage>
        <taxon>Eukaryota</taxon>
        <taxon>Fungi</taxon>
        <taxon>Dikarya</taxon>
        <taxon>Ascomycota</taxon>
        <taxon>Pezizomycotina</taxon>
        <taxon>Eurotiomycetes</taxon>
        <taxon>Chaetothyriomycetidae</taxon>
        <taxon>Chaetothyriales</taxon>
        <taxon>Herpotrichiellaceae</taxon>
        <taxon>Exophiala</taxon>
    </lineage>
</organism>
<evidence type="ECO:0000259" key="9">
    <source>
        <dbReference type="PROSITE" id="PS50968"/>
    </source>
</evidence>
<dbReference type="InterPro" id="IPR005481">
    <property type="entry name" value="BC-like_N"/>
</dbReference>
<dbReference type="SUPFAM" id="SSF56059">
    <property type="entry name" value="Glutathione synthetase ATP-binding domain-like"/>
    <property type="match status" value="1"/>
</dbReference>
<feature type="domain" description="Lipoyl-binding" evidence="9">
    <location>
        <begin position="1163"/>
        <end position="1243"/>
    </location>
</feature>
<feature type="domain" description="ATP-grasp" evidence="10">
    <location>
        <begin position="121"/>
        <end position="321"/>
    </location>
</feature>
<evidence type="ECO:0000256" key="5">
    <source>
        <dbReference type="ARBA" id="ARBA00022840"/>
    </source>
</evidence>
<dbReference type="InterPro" id="IPR005479">
    <property type="entry name" value="CPAse_ATP-bd"/>
</dbReference>
<comment type="cofactor">
    <cofactor evidence="1">
        <name>biotin</name>
        <dbReference type="ChEBI" id="CHEBI:57586"/>
    </cofactor>
</comment>
<feature type="coiled-coil region" evidence="8">
    <location>
        <begin position="1109"/>
        <end position="1143"/>
    </location>
</feature>
<feature type="domain" description="Biotin carboxylation" evidence="11">
    <location>
        <begin position="3"/>
        <end position="459"/>
    </location>
</feature>
<dbReference type="InterPro" id="IPR005482">
    <property type="entry name" value="Biotin_COase_C"/>
</dbReference>
<gene>
    <name evidence="12" type="ORF">EDD36DRAFT_415008</name>
</gene>
<sequence>MEKLKTLLVANRGEIAVRICKTARKLGIRTISIYTGADAASAHVAAADEAVLLSGPDSKGYIDGEQIVEIAKSKGANAVIPGYGFLSENTDFARQVMDAGMVFVGPGPKCIEDFGIKHTARALAAEANVPIVPGTQGLMSSEEQAVEEATKLGFPVMLKATAGGGGMGLLTCNNENEVRQSFKTVQSRGETLFKNAGVFIERYYPSSHHIEVQVFGNGMGQAIHFGERECSIQRRHQKVIEECPSPFVVKHPELREKLGSAAVRLAESINYGSAGTIEYLVDDKSGDFFFLEMNTRLQVEHGITELCYGVDLVELMLKQADAELCGKGGLSGEYVKGLQPQKPSGAAIEVRLYAENPAKDYAPSPGTLQHVSWKEVPGSRIDGWVHTGTKVTSFYDPLLAKVMVHAADRDEAIDKMTELLQGSKVLGPPTNIGFLAEILQDNTFRSGNTITKFLDSFVYQPHAIDVIQGGAYTLVEDWPGRPTIGKGFSHSGPMDPLAFRIANALVGNPTGKEGIEITLSGPDLRFLGGAIVALCGAPMEAKLDGKQIPMWTRLTIKAGQRLTVGKTTGGGCRSYLAIYGGLPSIATWFGSKSTAPMTAVGGYQGRQLAAGDLLAITSDVPEVHGELSLPKHLIPTYPEEWDLFSMPGPYDVGYLTDEFIEDFYNSTYTISHNASRGGIRLVGPKPKWARASGGEGGSHPSNLIEYGYPLGTLNWTGDDPCLFPIDAPDFGGFVSATTIVKAEYWRLGQMKAGNKLRFRRVSYQDAVAKRNEVEEFLTSIHNACNGKGSFEDVFPLKYEGLPPSATSNGWESAVIHKIEEKGNQPLATYRQGGDDFILVDYGYGAFDLNYRCRAVALYRKLKESTGAISFSNGAMLTGTPAGNSFLLYFDSLKVSRQKMMDLLLKLEKELGDLSEAKFPSRKYKLPITYKSKRQTESLQRYMETQRPYAAYLPDPAEFVAKNNAFTQQQVGSPLQLRDILTQSSLMVVAVGFFIALPVALPIDPRQRMQCPKMNPSRIHTPEGCVGWGGSCMAVYNVESPGGYMNLGLSIPGADILGFKKGYSPERPWLFEDFDQITFYEVSEEDYESMLATFKSGRYEYQYEDTVFDMKEHNQLLRDTKEEVEQIRARQHEAQAEMDKVEKELLEKWTKEKEANKISVDTIEDLLHDPDIITIEAPLNANVWKVEVNEGDTVKEEQIVSILEAMKLEIPVKAQESMAGAKVEKMLVKPNDVVQAGQPLMLLRRSK</sequence>
<dbReference type="Gene3D" id="2.40.100.10">
    <property type="entry name" value="Cyclophilin-like"/>
    <property type="match status" value="2"/>
</dbReference>
<keyword evidence="8" id="KW-0175">Coiled coil</keyword>
<dbReference type="Pfam" id="PF00364">
    <property type="entry name" value="Biotin_lipoyl"/>
    <property type="match status" value="1"/>
</dbReference>
<evidence type="ECO:0000313" key="13">
    <source>
        <dbReference type="Proteomes" id="UP001203852"/>
    </source>
</evidence>
<dbReference type="AlphaFoldDB" id="A0AAN6E2X1"/>
<dbReference type="GO" id="GO:0005524">
    <property type="term" value="F:ATP binding"/>
    <property type="evidence" value="ECO:0007669"/>
    <property type="project" value="UniProtKB-UniRule"/>
</dbReference>
<dbReference type="Gene3D" id="3.30.1360.40">
    <property type="match status" value="1"/>
</dbReference>
<evidence type="ECO:0000256" key="7">
    <source>
        <dbReference type="PROSITE-ProRule" id="PRU00409"/>
    </source>
</evidence>
<dbReference type="PROSITE" id="PS50968">
    <property type="entry name" value="BIOTINYL_LIPOYL"/>
    <property type="match status" value="1"/>
</dbReference>
<dbReference type="InterPro" id="IPR011764">
    <property type="entry name" value="Biotin_carboxylation_dom"/>
</dbReference>
<dbReference type="GO" id="GO:0016874">
    <property type="term" value="F:ligase activity"/>
    <property type="evidence" value="ECO:0007669"/>
    <property type="project" value="UniProtKB-KW"/>
</dbReference>
<dbReference type="InterPro" id="IPR003833">
    <property type="entry name" value="CT_C_D"/>
</dbReference>
<evidence type="ECO:0000256" key="4">
    <source>
        <dbReference type="ARBA" id="ARBA00022801"/>
    </source>
</evidence>
<comment type="caution">
    <text evidence="12">The sequence shown here is derived from an EMBL/GenBank/DDBJ whole genome shotgun (WGS) entry which is preliminary data.</text>
</comment>
<dbReference type="Pfam" id="PF02785">
    <property type="entry name" value="Biotin_carb_C"/>
    <property type="match status" value="1"/>
</dbReference>
<keyword evidence="6" id="KW-0092">Biotin</keyword>
<dbReference type="InterPro" id="IPR011054">
    <property type="entry name" value="Rudment_hybrid_motif"/>
</dbReference>
<dbReference type="InterPro" id="IPR011761">
    <property type="entry name" value="ATP-grasp"/>
</dbReference>
<dbReference type="SMART" id="SM00797">
    <property type="entry name" value="AHS2"/>
    <property type="match status" value="1"/>
</dbReference>
<dbReference type="CDD" id="cd06850">
    <property type="entry name" value="biotinyl_domain"/>
    <property type="match status" value="1"/>
</dbReference>
<dbReference type="Pfam" id="PF02786">
    <property type="entry name" value="CPSase_L_D2"/>
    <property type="match status" value="1"/>
</dbReference>
<dbReference type="Pfam" id="PF02682">
    <property type="entry name" value="CT_C_D"/>
    <property type="match status" value="1"/>
</dbReference>
<keyword evidence="3 7" id="KW-0547">Nucleotide-binding</keyword>
<dbReference type="PANTHER" id="PTHR18866:SF128">
    <property type="entry name" value="UREA AMIDOLYASE"/>
    <property type="match status" value="1"/>
</dbReference>
<accession>A0AAN6E2X1</accession>
<dbReference type="GO" id="GO:0046872">
    <property type="term" value="F:metal ion binding"/>
    <property type="evidence" value="ECO:0007669"/>
    <property type="project" value="InterPro"/>
</dbReference>
<dbReference type="FunFam" id="3.30.1490.20:FF:000003">
    <property type="entry name" value="acetyl-CoA carboxylase isoform X1"/>
    <property type="match status" value="1"/>
</dbReference>
<dbReference type="Pfam" id="PF02626">
    <property type="entry name" value="CT_A_B"/>
    <property type="match status" value="1"/>
</dbReference>
<dbReference type="Gene3D" id="2.40.50.100">
    <property type="match status" value="1"/>
</dbReference>
<evidence type="ECO:0000313" key="12">
    <source>
        <dbReference type="EMBL" id="KAI1616099.1"/>
    </source>
</evidence>
<keyword evidence="4" id="KW-0378">Hydrolase</keyword>
<evidence type="ECO:0000259" key="10">
    <source>
        <dbReference type="PROSITE" id="PS50975"/>
    </source>
</evidence>
<protein>
    <submittedName>
        <fullName evidence="12">Urea carboxylase</fullName>
    </submittedName>
</protein>
<evidence type="ECO:0000259" key="11">
    <source>
        <dbReference type="PROSITE" id="PS50979"/>
    </source>
</evidence>
<dbReference type="SUPFAM" id="SSF50891">
    <property type="entry name" value="Cyclophilin-like"/>
    <property type="match status" value="2"/>
</dbReference>
<dbReference type="SUPFAM" id="SSF51246">
    <property type="entry name" value="Rudiment single hybrid motif"/>
    <property type="match status" value="1"/>
</dbReference>
<name>A0AAN6E2X1_9EURO</name>
<dbReference type="PROSITE" id="PS50975">
    <property type="entry name" value="ATP_GRASP"/>
    <property type="match status" value="1"/>
</dbReference>
<dbReference type="PROSITE" id="PS00867">
    <property type="entry name" value="CPSASE_2"/>
    <property type="match status" value="1"/>
</dbReference>
<dbReference type="PROSITE" id="PS50979">
    <property type="entry name" value="BC"/>
    <property type="match status" value="1"/>
</dbReference>
<dbReference type="InterPro" id="IPR003778">
    <property type="entry name" value="CT_A_B"/>
</dbReference>
<dbReference type="SUPFAM" id="SSF52440">
    <property type="entry name" value="PreATP-grasp domain"/>
    <property type="match status" value="1"/>
</dbReference>
<dbReference type="GO" id="GO:0016787">
    <property type="term" value="F:hydrolase activity"/>
    <property type="evidence" value="ECO:0007669"/>
    <property type="project" value="UniProtKB-KW"/>
</dbReference>
<dbReference type="InterPro" id="IPR011053">
    <property type="entry name" value="Single_hybrid_motif"/>
</dbReference>
<proteinExistence type="predicted"/>
<keyword evidence="5 7" id="KW-0067">ATP-binding</keyword>
<dbReference type="SUPFAM" id="SSF51230">
    <property type="entry name" value="Single hybrid motif"/>
    <property type="match status" value="1"/>
</dbReference>
<evidence type="ECO:0000256" key="1">
    <source>
        <dbReference type="ARBA" id="ARBA00001953"/>
    </source>
</evidence>
<evidence type="ECO:0000256" key="2">
    <source>
        <dbReference type="ARBA" id="ARBA00022598"/>
    </source>
</evidence>
<reference evidence="12" key="1">
    <citation type="journal article" date="2022" name="bioRxiv">
        <title>Deciphering the potential niche of two novel black yeast fungi from a biological soil crust based on their genomes, phenotypes, and melanin regulation.</title>
        <authorList>
            <consortium name="DOE Joint Genome Institute"/>
            <person name="Carr E.C."/>
            <person name="Barton Q."/>
            <person name="Grambo S."/>
            <person name="Sullivan M."/>
            <person name="Renfro C.M."/>
            <person name="Kuo A."/>
            <person name="Pangilinan J."/>
            <person name="Lipzen A."/>
            <person name="Keymanesh K."/>
            <person name="Savage E."/>
            <person name="Barry K."/>
            <person name="Grigoriev I.V."/>
            <person name="Riekhof W.R."/>
            <person name="Harris S.S."/>
        </authorList>
    </citation>
    <scope>NUCLEOTIDE SEQUENCE</scope>
    <source>
        <strain evidence="12">JF 03-4F</strain>
    </source>
</reference>
<dbReference type="Pfam" id="PF00289">
    <property type="entry name" value="Biotin_carb_N"/>
    <property type="match status" value="1"/>
</dbReference>
<dbReference type="SMART" id="SM00796">
    <property type="entry name" value="AHS1"/>
    <property type="match status" value="1"/>
</dbReference>
<evidence type="ECO:0000256" key="3">
    <source>
        <dbReference type="ARBA" id="ARBA00022741"/>
    </source>
</evidence>
<dbReference type="SMART" id="SM00878">
    <property type="entry name" value="Biotin_carb_C"/>
    <property type="match status" value="1"/>
</dbReference>
<evidence type="ECO:0000256" key="6">
    <source>
        <dbReference type="ARBA" id="ARBA00023267"/>
    </source>
</evidence>
<dbReference type="InterPro" id="IPR016185">
    <property type="entry name" value="PreATP-grasp_dom_sf"/>
</dbReference>
<dbReference type="Gene3D" id="3.30.470.20">
    <property type="entry name" value="ATP-grasp fold, B domain"/>
    <property type="match status" value="1"/>
</dbReference>
<keyword evidence="2" id="KW-0436">Ligase</keyword>
<dbReference type="SUPFAM" id="SSF160467">
    <property type="entry name" value="PH0987 N-terminal domain-like"/>
    <property type="match status" value="1"/>
</dbReference>
<evidence type="ECO:0000256" key="8">
    <source>
        <dbReference type="SAM" id="Coils"/>
    </source>
</evidence>
<dbReference type="InterPro" id="IPR000089">
    <property type="entry name" value="Biotin_lipoyl"/>
</dbReference>
<dbReference type="EMBL" id="MU404351">
    <property type="protein sequence ID" value="KAI1616099.1"/>
    <property type="molecule type" value="Genomic_DNA"/>
</dbReference>
<dbReference type="PANTHER" id="PTHR18866">
    <property type="entry name" value="CARBOXYLASE:PYRUVATE/ACETYL-COA/PROPIONYL-COA CARBOXYLASE"/>
    <property type="match status" value="1"/>
</dbReference>
<dbReference type="InterPro" id="IPR029000">
    <property type="entry name" value="Cyclophilin-like_dom_sf"/>
</dbReference>
<dbReference type="PROSITE" id="PS00866">
    <property type="entry name" value="CPSASE_1"/>
    <property type="match status" value="1"/>
</dbReference>